<evidence type="ECO:0000259" key="2">
    <source>
        <dbReference type="Pfam" id="PF12776"/>
    </source>
</evidence>
<dbReference type="Pfam" id="PF12776">
    <property type="entry name" value="Myb_DNA-bind_3"/>
    <property type="match status" value="1"/>
</dbReference>
<organism evidence="4 5">
    <name type="scientific">Tetracentron sinense</name>
    <name type="common">Spur-leaf</name>
    <dbReference type="NCBI Taxonomy" id="13715"/>
    <lineage>
        <taxon>Eukaryota</taxon>
        <taxon>Viridiplantae</taxon>
        <taxon>Streptophyta</taxon>
        <taxon>Embryophyta</taxon>
        <taxon>Tracheophyta</taxon>
        <taxon>Spermatophyta</taxon>
        <taxon>Magnoliopsida</taxon>
        <taxon>Trochodendrales</taxon>
        <taxon>Trochodendraceae</taxon>
        <taxon>Tetracentron</taxon>
    </lineage>
</organism>
<name>A0A834YU67_TETSI</name>
<protein>
    <recommendedName>
        <fullName evidence="6">Myb/SANT-like domain-containing protein</fullName>
    </recommendedName>
</protein>
<evidence type="ECO:0000256" key="1">
    <source>
        <dbReference type="SAM" id="MobiDB-lite"/>
    </source>
</evidence>
<evidence type="ECO:0000313" key="5">
    <source>
        <dbReference type="Proteomes" id="UP000655225"/>
    </source>
</evidence>
<accession>A0A834YU67</accession>
<sequence length="673" mass="74402">MTSTQGSFYSYPSTLNVGNFVTVKLDHTNYLIWKSQLETLIESRDMDGFLDGSFCKPQPTISVGGTAAGELKEIPNPRFVAWKRSDHLLKGWINSSNEVLGLIVGLDTAADVWKALENAFAQDSKERVLLTQQMKSIEKGMDSLHEYIQKFKSLCDDLVAIGKAVTDDYKVFWLLQGLGQGYETFVTTMLKPPVPSYSEIVPMLQSHETCTLRHGSSGLGTMAHHGDIDPHGSNSPSMSTLDPSSSLEDNGGPSSIPAVPLPLHEGPIESVGSNLTTSSNSVDDLSTIADHLSPDQHVQPRQTNPSPPPSSNCNSLPEDLPDSIPSLIGSPGKPSTVGPGPAPTVASNQILTRSQHEIFKPNRRYTSFITTSNSIPTEPKTVKSALKHPGGVMDSQAIQDESEEVWSRPNWPPSLERIFADVLVDEMNYVIVLVGEFDEKAWDHACKEFNEETSLNFSKEELKKHAGILRKRYRIVKPLYDHGGFGWDYMRKMVDVDDVVWEEYIEVHPKIKPYRKWGCPIYEQLCTMFTKSRATGQYACAIGGFSARPKAAHTAVGPVAVASHSGASLSTSDGPNKRQSATPLSSGHNKRNQKECENAKAEALLQKGSALAQKGDQFSMMNCVTIINEMQGVNRRLYYATMDLFQNVKWRETFISLKKEKRLKWLQAMLPLA</sequence>
<dbReference type="OrthoDB" id="1848055at2759"/>
<dbReference type="PANTHER" id="PTHR47584">
    <property type="match status" value="1"/>
</dbReference>
<dbReference type="InterPro" id="IPR029472">
    <property type="entry name" value="Copia-like_N"/>
</dbReference>
<comment type="caution">
    <text evidence="4">The sequence shown here is derived from an EMBL/GenBank/DDBJ whole genome shotgun (WGS) entry which is preliminary data.</text>
</comment>
<dbReference type="Proteomes" id="UP000655225">
    <property type="component" value="Unassembled WGS sequence"/>
</dbReference>
<proteinExistence type="predicted"/>
<dbReference type="Pfam" id="PF14244">
    <property type="entry name" value="Retrotran_gag_3"/>
    <property type="match status" value="1"/>
</dbReference>
<dbReference type="EMBL" id="JABCRI010000016">
    <property type="protein sequence ID" value="KAF8392663.1"/>
    <property type="molecule type" value="Genomic_DNA"/>
</dbReference>
<dbReference type="InterPro" id="IPR024752">
    <property type="entry name" value="Myb/SANT-like_dom"/>
</dbReference>
<feature type="region of interest" description="Disordered" evidence="1">
    <location>
        <begin position="566"/>
        <end position="595"/>
    </location>
</feature>
<dbReference type="AlphaFoldDB" id="A0A834YU67"/>
<feature type="compositionally biased region" description="Low complexity" evidence="1">
    <location>
        <begin position="233"/>
        <end position="247"/>
    </location>
</feature>
<dbReference type="InterPro" id="IPR045026">
    <property type="entry name" value="LIMYB"/>
</dbReference>
<keyword evidence="5" id="KW-1185">Reference proteome</keyword>
<feature type="domain" description="Retrotransposon Copia-like N-terminal" evidence="3">
    <location>
        <begin position="20"/>
        <end position="57"/>
    </location>
</feature>
<reference evidence="4 5" key="1">
    <citation type="submission" date="2020-04" db="EMBL/GenBank/DDBJ databases">
        <title>Plant Genome Project.</title>
        <authorList>
            <person name="Zhang R.-G."/>
        </authorList>
    </citation>
    <scope>NUCLEOTIDE SEQUENCE [LARGE SCALE GENOMIC DNA]</scope>
    <source>
        <strain evidence="4">YNK0</strain>
        <tissue evidence="4">Leaf</tissue>
    </source>
</reference>
<evidence type="ECO:0000259" key="3">
    <source>
        <dbReference type="Pfam" id="PF14244"/>
    </source>
</evidence>
<feature type="domain" description="Myb/SANT-like" evidence="2">
    <location>
        <begin position="410"/>
        <end position="504"/>
    </location>
</feature>
<feature type="region of interest" description="Disordered" evidence="1">
    <location>
        <begin position="295"/>
        <end position="349"/>
    </location>
</feature>
<gene>
    <name evidence="4" type="ORF">HHK36_023012</name>
</gene>
<dbReference type="Pfam" id="PF14223">
    <property type="entry name" value="Retrotran_gag_2"/>
    <property type="match status" value="1"/>
</dbReference>
<evidence type="ECO:0000313" key="4">
    <source>
        <dbReference type="EMBL" id="KAF8392663.1"/>
    </source>
</evidence>
<evidence type="ECO:0008006" key="6">
    <source>
        <dbReference type="Google" id="ProtNLM"/>
    </source>
</evidence>
<feature type="region of interest" description="Disordered" evidence="1">
    <location>
        <begin position="213"/>
        <end position="282"/>
    </location>
</feature>
<feature type="compositionally biased region" description="Polar residues" evidence="1">
    <location>
        <begin position="566"/>
        <end position="587"/>
    </location>
</feature>
<feature type="compositionally biased region" description="Polar residues" evidence="1">
    <location>
        <begin position="271"/>
        <end position="282"/>
    </location>
</feature>
<dbReference type="PANTHER" id="PTHR47584:SF18">
    <property type="entry name" value="MYB_SANT-LIKE DOMAIN-CONTAINING PROTEIN"/>
    <property type="match status" value="1"/>
</dbReference>